<dbReference type="OrthoDB" id="5056410at2"/>
<keyword evidence="1" id="KW-1133">Transmembrane helix</keyword>
<protein>
    <submittedName>
        <fullName evidence="2">Uncharacterized protein</fullName>
    </submittedName>
</protein>
<feature type="transmembrane region" description="Helical" evidence="1">
    <location>
        <begin position="230"/>
        <end position="253"/>
    </location>
</feature>
<proteinExistence type="predicted"/>
<evidence type="ECO:0000256" key="1">
    <source>
        <dbReference type="SAM" id="Phobius"/>
    </source>
</evidence>
<feature type="transmembrane region" description="Helical" evidence="1">
    <location>
        <begin position="109"/>
        <end position="127"/>
    </location>
</feature>
<comment type="caution">
    <text evidence="2">The sequence shown here is derived from an EMBL/GenBank/DDBJ whole genome shotgun (WGS) entry which is preliminary data.</text>
</comment>
<dbReference type="AlphaFoldDB" id="A0A545AIB9"/>
<gene>
    <name evidence="2" type="ORF">FL583_34905</name>
</gene>
<feature type="transmembrane region" description="Helical" evidence="1">
    <location>
        <begin position="200"/>
        <end position="218"/>
    </location>
</feature>
<keyword evidence="1" id="KW-0472">Membrane</keyword>
<reference evidence="2 3" key="1">
    <citation type="submission" date="2019-07" db="EMBL/GenBank/DDBJ databases">
        <title>Cryptosporangium phraense sp. nov., isolated from plant litter.</title>
        <authorList>
            <person name="Suriyachadkun C."/>
        </authorList>
    </citation>
    <scope>NUCLEOTIDE SEQUENCE [LARGE SCALE GENOMIC DNA]</scope>
    <source>
        <strain evidence="2 3">A-T 5661</strain>
    </source>
</reference>
<feature type="transmembrane region" description="Helical" evidence="1">
    <location>
        <begin position="148"/>
        <end position="165"/>
    </location>
</feature>
<evidence type="ECO:0000313" key="3">
    <source>
        <dbReference type="Proteomes" id="UP000317982"/>
    </source>
</evidence>
<dbReference type="Pfam" id="PF22564">
    <property type="entry name" value="HAAS"/>
    <property type="match status" value="1"/>
</dbReference>
<feature type="transmembrane region" description="Helical" evidence="1">
    <location>
        <begin position="72"/>
        <end position="89"/>
    </location>
</feature>
<organism evidence="2 3">
    <name type="scientific">Cryptosporangium phraense</name>
    <dbReference type="NCBI Taxonomy" id="2593070"/>
    <lineage>
        <taxon>Bacteria</taxon>
        <taxon>Bacillati</taxon>
        <taxon>Actinomycetota</taxon>
        <taxon>Actinomycetes</taxon>
        <taxon>Cryptosporangiales</taxon>
        <taxon>Cryptosporangiaceae</taxon>
        <taxon>Cryptosporangium</taxon>
    </lineage>
</organism>
<dbReference type="Proteomes" id="UP000317982">
    <property type="component" value="Unassembled WGS sequence"/>
</dbReference>
<accession>A0A545AIB9</accession>
<feature type="transmembrane region" description="Helical" evidence="1">
    <location>
        <begin position="259"/>
        <end position="276"/>
    </location>
</feature>
<keyword evidence="1" id="KW-0812">Transmembrane</keyword>
<dbReference type="RefSeq" id="WP_142709167.1">
    <property type="nucleotide sequence ID" value="NZ_VIRS01000041.1"/>
</dbReference>
<evidence type="ECO:0000313" key="2">
    <source>
        <dbReference type="EMBL" id="TQS40435.1"/>
    </source>
</evidence>
<keyword evidence="3" id="KW-1185">Reference proteome</keyword>
<dbReference type="InParanoid" id="A0A545AIB9"/>
<name>A0A545AIB9_9ACTN</name>
<sequence length="289" mass="31266">MDLIDSYVADVVELLPRRQRADVARELRELLIEEVQDGGAEEVLRRFGHPAEVAARYGQPVTLIDPADTRRFLTLAVGGAVLIHLAAFLDELIKPVHDLGRAPDTAWPLVFAWLGVLFARFAARAWYRRRRPAEWKPHRVPTGRINRLGRVAAVVFFVAGTVVLIDPAGALRVVTGGRAAPAAYDALAYDDGFLRLRGPVVLALLVSGIALQAVTAWAGRWSARLLAVDLVHSLVACAVLTWAIGTGPIFVRAAADETVKGIVALIILLTLVDLAVRARRLSVAAAVGH</sequence>
<dbReference type="EMBL" id="VIRS01000041">
    <property type="protein sequence ID" value="TQS40435.1"/>
    <property type="molecule type" value="Genomic_DNA"/>
</dbReference>